<gene>
    <name evidence="1" type="ORF">NF865_01730</name>
</gene>
<name>A0A9E7MY14_THEAG</name>
<reference evidence="1" key="1">
    <citation type="journal article" date="1998" name="Int. J. Syst. Bacteriol. 48 Pt">
        <title>Thermococcus guaymasensis sp. nov. and Thermococcus aggregans sp. nov., two novel thermophilic archaea isolated from the Guaymas Basin hydrothermal vent site.</title>
        <authorList>
            <person name="Canganella F."/>
            <person name="Jones W.J."/>
            <person name="Gambacorta A."/>
            <person name="Antranikian G."/>
        </authorList>
    </citation>
    <scope>NUCLEOTIDE SEQUENCE</scope>
    <source>
        <strain evidence="1">TY</strain>
    </source>
</reference>
<sequence length="219" mass="25721">MEDFEITFTLDEPFGPLKKRIKEIIGLEREYEYSEASIIEITLNEYDVFIYYQGEEFFNATVNFDEFLYEILRFALYALSSEIPKNTKSYGGSFNNIDELPEWLNKEVKVLKGLLKDKFDELTSMPFLRSSLGSYDPILRTYVFRHRDEFYIVNIDYRKVAVLPAREFTVVILKTVEDAINELETGVGISEKHGIKEYKRLLMDIRLLVGKLREKMGTL</sequence>
<dbReference type="RefSeq" id="WP_253304906.1">
    <property type="nucleotide sequence ID" value="NZ_CP099582.1"/>
</dbReference>
<dbReference type="Proteomes" id="UP001055732">
    <property type="component" value="Chromosome"/>
</dbReference>
<protein>
    <submittedName>
        <fullName evidence="1">Uncharacterized protein</fullName>
    </submittedName>
</protein>
<proteinExistence type="predicted"/>
<dbReference type="AlphaFoldDB" id="A0A9E7MY14"/>
<evidence type="ECO:0000313" key="1">
    <source>
        <dbReference type="EMBL" id="USS40965.1"/>
    </source>
</evidence>
<dbReference type="EMBL" id="CP099582">
    <property type="protein sequence ID" value="USS40965.1"/>
    <property type="molecule type" value="Genomic_DNA"/>
</dbReference>
<accession>A0A9E7MY14</accession>
<organism evidence="1 2">
    <name type="scientific">Thermococcus aggregans</name>
    <dbReference type="NCBI Taxonomy" id="110163"/>
    <lineage>
        <taxon>Archaea</taxon>
        <taxon>Methanobacteriati</taxon>
        <taxon>Methanobacteriota</taxon>
        <taxon>Thermococci</taxon>
        <taxon>Thermococcales</taxon>
        <taxon>Thermococcaceae</taxon>
        <taxon>Thermococcus</taxon>
    </lineage>
</organism>
<evidence type="ECO:0000313" key="2">
    <source>
        <dbReference type="Proteomes" id="UP001055732"/>
    </source>
</evidence>
<reference evidence="1" key="2">
    <citation type="submission" date="2022-06" db="EMBL/GenBank/DDBJ databases">
        <authorList>
            <person name="Park Y.-J."/>
        </authorList>
    </citation>
    <scope>NUCLEOTIDE SEQUENCE</scope>
    <source>
        <strain evidence="1">TY</strain>
    </source>
</reference>
<dbReference type="KEGG" id="tagg:NF865_01730"/>
<keyword evidence="2" id="KW-1185">Reference proteome</keyword>